<gene>
    <name evidence="2" type="ORF">E2562_028819</name>
</gene>
<feature type="domain" description="Reverse transcriptase" evidence="1">
    <location>
        <begin position="220"/>
        <end position="317"/>
    </location>
</feature>
<dbReference type="InterPro" id="IPR021109">
    <property type="entry name" value="Peptidase_aspartic_dom_sf"/>
</dbReference>
<comment type="caution">
    <text evidence="2">The sequence shown here is derived from an EMBL/GenBank/DDBJ whole genome shotgun (WGS) entry which is preliminary data.</text>
</comment>
<dbReference type="Gene3D" id="3.10.10.10">
    <property type="entry name" value="HIV Type 1 Reverse Transcriptase, subunit A, domain 1"/>
    <property type="match status" value="1"/>
</dbReference>
<reference evidence="2 3" key="1">
    <citation type="submission" date="2019-11" db="EMBL/GenBank/DDBJ databases">
        <title>Whole genome sequence of Oryza granulata.</title>
        <authorList>
            <person name="Li W."/>
        </authorList>
    </citation>
    <scope>NUCLEOTIDE SEQUENCE [LARGE SCALE GENOMIC DNA]</scope>
    <source>
        <strain evidence="3">cv. Menghai</strain>
        <tissue evidence="2">Leaf</tissue>
    </source>
</reference>
<dbReference type="InterPro" id="IPR053134">
    <property type="entry name" value="RNA-dir_DNA_polymerase"/>
</dbReference>
<dbReference type="InterPro" id="IPR043128">
    <property type="entry name" value="Rev_trsase/Diguanyl_cyclase"/>
</dbReference>
<dbReference type="PANTHER" id="PTHR24559:SF452">
    <property type="entry name" value="INTEGRASE CATALYTIC DOMAIN-CONTAINING PROTEIN"/>
    <property type="match status" value="1"/>
</dbReference>
<dbReference type="Pfam" id="PF00078">
    <property type="entry name" value="RVT_1"/>
    <property type="match status" value="1"/>
</dbReference>
<evidence type="ECO:0000313" key="2">
    <source>
        <dbReference type="EMBL" id="KAF0934810.1"/>
    </source>
</evidence>
<dbReference type="CDD" id="cd01647">
    <property type="entry name" value="RT_LTR"/>
    <property type="match status" value="1"/>
</dbReference>
<dbReference type="Gene3D" id="3.30.70.270">
    <property type="match status" value="1"/>
</dbReference>
<dbReference type="PANTHER" id="PTHR24559">
    <property type="entry name" value="TRANSPOSON TY3-I GAG-POL POLYPROTEIN"/>
    <property type="match status" value="1"/>
</dbReference>
<dbReference type="OrthoDB" id="691090at2759"/>
<dbReference type="EMBL" id="SPHZ02000001">
    <property type="protein sequence ID" value="KAF0934810.1"/>
    <property type="molecule type" value="Genomic_DNA"/>
</dbReference>
<accession>A0A6G1FD22</accession>
<dbReference type="SUPFAM" id="SSF56672">
    <property type="entry name" value="DNA/RNA polymerases"/>
    <property type="match status" value="1"/>
</dbReference>
<dbReference type="Gene3D" id="2.40.70.10">
    <property type="entry name" value="Acid Proteases"/>
    <property type="match status" value="1"/>
</dbReference>
<evidence type="ECO:0000313" key="3">
    <source>
        <dbReference type="Proteomes" id="UP000479710"/>
    </source>
</evidence>
<proteinExistence type="predicted"/>
<dbReference type="AlphaFoldDB" id="A0A6G1FD22"/>
<evidence type="ECO:0000259" key="1">
    <source>
        <dbReference type="Pfam" id="PF00078"/>
    </source>
</evidence>
<dbReference type="Proteomes" id="UP000479710">
    <property type="component" value="Unassembled WGS sequence"/>
</dbReference>
<dbReference type="InterPro" id="IPR000477">
    <property type="entry name" value="RT_dom"/>
</dbReference>
<sequence>MQLQVQIRGIQMVALLDTESTHNFIMEFVVTVAGVRLLPREGLNVVVANGDRLGCSGLVWSLDINIGGDKFQVDCYVIPLTGFDIILRVQWLGTLGPILWNFSTLQVSFKHTACRVMWHGIGTPVLPDVTLARICSGLDIMAALLTDFDALFQEPHGLPPQRAREHRIHLRSGTRPVAVWPYRYAQHQKDELERQCTDMLEQGIICPSSSAFSAPVLLLKKHDGSWRFCINYHALNDRTVKDKFPIPVVEELQDELQGAQFFTKLDLRFGYHQVCMWLADVEKIAFRTHQGLFEFLVMPFGLMKALATFKALMNEVL</sequence>
<protein>
    <recommendedName>
        <fullName evidence="1">Reverse transcriptase domain-containing protein</fullName>
    </recommendedName>
</protein>
<dbReference type="InterPro" id="IPR043502">
    <property type="entry name" value="DNA/RNA_pol_sf"/>
</dbReference>
<dbReference type="Pfam" id="PF08284">
    <property type="entry name" value="RVP_2"/>
    <property type="match status" value="1"/>
</dbReference>
<organism evidence="2 3">
    <name type="scientific">Oryza meyeriana var. granulata</name>
    <dbReference type="NCBI Taxonomy" id="110450"/>
    <lineage>
        <taxon>Eukaryota</taxon>
        <taxon>Viridiplantae</taxon>
        <taxon>Streptophyta</taxon>
        <taxon>Embryophyta</taxon>
        <taxon>Tracheophyta</taxon>
        <taxon>Spermatophyta</taxon>
        <taxon>Magnoliopsida</taxon>
        <taxon>Liliopsida</taxon>
        <taxon>Poales</taxon>
        <taxon>Poaceae</taxon>
        <taxon>BOP clade</taxon>
        <taxon>Oryzoideae</taxon>
        <taxon>Oryzeae</taxon>
        <taxon>Oryzinae</taxon>
        <taxon>Oryza</taxon>
        <taxon>Oryza meyeriana</taxon>
    </lineage>
</organism>
<dbReference type="CDD" id="cd00303">
    <property type="entry name" value="retropepsin_like"/>
    <property type="match status" value="1"/>
</dbReference>
<keyword evidence="3" id="KW-1185">Reference proteome</keyword>
<name>A0A6G1FD22_9ORYZ</name>